<dbReference type="InterPro" id="IPR004827">
    <property type="entry name" value="bZIP"/>
</dbReference>
<evidence type="ECO:0000256" key="3">
    <source>
        <dbReference type="ARBA" id="ARBA00023163"/>
    </source>
</evidence>
<accession>A0AAD1TLC4</accession>
<dbReference type="GO" id="GO:0000978">
    <property type="term" value="F:RNA polymerase II cis-regulatory region sequence-specific DNA binding"/>
    <property type="evidence" value="ECO:0007669"/>
    <property type="project" value="TreeGrafter"/>
</dbReference>
<evidence type="ECO:0000256" key="4">
    <source>
        <dbReference type="SAM" id="Coils"/>
    </source>
</evidence>
<keyword evidence="4" id="KW-0175">Coiled coil</keyword>
<protein>
    <submittedName>
        <fullName evidence="7">Transcription regulator BACH1</fullName>
    </submittedName>
</protein>
<gene>
    <name evidence="7" type="ORF">PECUL_23A010386</name>
</gene>
<evidence type="ECO:0000259" key="5">
    <source>
        <dbReference type="PROSITE" id="PS50097"/>
    </source>
</evidence>
<keyword evidence="2" id="KW-0238">DNA-binding</keyword>
<evidence type="ECO:0000259" key="6">
    <source>
        <dbReference type="PROSITE" id="PS50217"/>
    </source>
</evidence>
<keyword evidence="8" id="KW-1185">Reference proteome</keyword>
<organism evidence="7 8">
    <name type="scientific">Pelobates cultripes</name>
    <name type="common">Western spadefoot toad</name>
    <dbReference type="NCBI Taxonomy" id="61616"/>
    <lineage>
        <taxon>Eukaryota</taxon>
        <taxon>Metazoa</taxon>
        <taxon>Chordata</taxon>
        <taxon>Craniata</taxon>
        <taxon>Vertebrata</taxon>
        <taxon>Euteleostomi</taxon>
        <taxon>Amphibia</taxon>
        <taxon>Batrachia</taxon>
        <taxon>Anura</taxon>
        <taxon>Pelobatoidea</taxon>
        <taxon>Pelobatidae</taxon>
        <taxon>Pelobates</taxon>
    </lineage>
</organism>
<name>A0AAD1TLC4_PELCU</name>
<proteinExistence type="predicted"/>
<comment type="caution">
    <text evidence="7">The sequence shown here is derived from an EMBL/GenBank/DDBJ whole genome shotgun (WGS) entry which is preliminary data.</text>
</comment>
<dbReference type="SMART" id="SM00225">
    <property type="entry name" value="BTB"/>
    <property type="match status" value="1"/>
</dbReference>
<feature type="coiled-coil region" evidence="4">
    <location>
        <begin position="596"/>
        <end position="630"/>
    </location>
</feature>
<reference evidence="7" key="1">
    <citation type="submission" date="2022-03" db="EMBL/GenBank/DDBJ databases">
        <authorList>
            <person name="Alioto T."/>
            <person name="Alioto T."/>
            <person name="Gomez Garrido J."/>
        </authorList>
    </citation>
    <scope>NUCLEOTIDE SEQUENCE</scope>
</reference>
<dbReference type="Gene3D" id="1.10.880.10">
    <property type="entry name" value="Transcription factor, Skn-1-like, DNA-binding domain"/>
    <property type="match status" value="1"/>
</dbReference>
<dbReference type="PROSITE" id="PS50097">
    <property type="entry name" value="BTB"/>
    <property type="match status" value="1"/>
</dbReference>
<dbReference type="AlphaFoldDB" id="A0AAD1TLC4"/>
<dbReference type="SUPFAM" id="SSF54695">
    <property type="entry name" value="POZ domain"/>
    <property type="match status" value="1"/>
</dbReference>
<dbReference type="InterPro" id="IPR000210">
    <property type="entry name" value="BTB/POZ_dom"/>
</dbReference>
<dbReference type="InterPro" id="IPR004826">
    <property type="entry name" value="bZIP_Maf"/>
</dbReference>
<dbReference type="Pfam" id="PF03131">
    <property type="entry name" value="bZIP_Maf"/>
    <property type="match status" value="1"/>
</dbReference>
<feature type="domain" description="BTB" evidence="5">
    <location>
        <begin position="47"/>
        <end position="113"/>
    </location>
</feature>
<evidence type="ECO:0000313" key="8">
    <source>
        <dbReference type="Proteomes" id="UP001295444"/>
    </source>
</evidence>
<dbReference type="PANTHER" id="PTHR46105">
    <property type="entry name" value="AGAP004733-PA"/>
    <property type="match status" value="1"/>
</dbReference>
<dbReference type="EMBL" id="CAKOES020000104">
    <property type="protein sequence ID" value="CAH2329939.1"/>
    <property type="molecule type" value="Genomic_DNA"/>
</dbReference>
<dbReference type="SMART" id="SM00338">
    <property type="entry name" value="BRLZ"/>
    <property type="match status" value="1"/>
</dbReference>
<dbReference type="PANTHER" id="PTHR46105:SF1">
    <property type="entry name" value="TRANSCRIPTION REGULATOR PROTEIN BACH1"/>
    <property type="match status" value="1"/>
</dbReference>
<evidence type="ECO:0000256" key="1">
    <source>
        <dbReference type="ARBA" id="ARBA00023015"/>
    </source>
</evidence>
<dbReference type="InterPro" id="IPR050457">
    <property type="entry name" value="ZnFinger_BTB_dom_contain"/>
</dbReference>
<evidence type="ECO:0000313" key="7">
    <source>
        <dbReference type="EMBL" id="CAH2329939.1"/>
    </source>
</evidence>
<feature type="domain" description="BZIP" evidence="6">
    <location>
        <begin position="583"/>
        <end position="641"/>
    </location>
</feature>
<keyword evidence="1" id="KW-0805">Transcription regulation</keyword>
<dbReference type="InterPro" id="IPR046347">
    <property type="entry name" value="bZIP_sf"/>
</dbReference>
<dbReference type="InterPro" id="IPR011333">
    <property type="entry name" value="SKP1/BTB/POZ_sf"/>
</dbReference>
<dbReference type="SUPFAM" id="SSF47454">
    <property type="entry name" value="A DNA-binding domain in eukaryotic transcription factors"/>
    <property type="match status" value="1"/>
</dbReference>
<evidence type="ECO:0000256" key="2">
    <source>
        <dbReference type="ARBA" id="ARBA00023125"/>
    </source>
</evidence>
<dbReference type="Pfam" id="PF00651">
    <property type="entry name" value="BTB"/>
    <property type="match status" value="1"/>
</dbReference>
<dbReference type="Proteomes" id="UP001295444">
    <property type="component" value="Unassembled WGS sequence"/>
</dbReference>
<dbReference type="PROSITE" id="PS50217">
    <property type="entry name" value="BZIP"/>
    <property type="match status" value="1"/>
</dbReference>
<dbReference type="InterPro" id="IPR043321">
    <property type="entry name" value="bZIP_BACH"/>
</dbReference>
<dbReference type="Gene3D" id="3.30.710.10">
    <property type="entry name" value="Potassium Channel Kv1.1, Chain A"/>
    <property type="match status" value="1"/>
</dbReference>
<dbReference type="PROSITE" id="PS00036">
    <property type="entry name" value="BZIP_BASIC"/>
    <property type="match status" value="1"/>
</dbReference>
<dbReference type="GO" id="GO:0000981">
    <property type="term" value="F:DNA-binding transcription factor activity, RNA polymerase II-specific"/>
    <property type="evidence" value="ECO:0007669"/>
    <property type="project" value="TreeGrafter"/>
</dbReference>
<dbReference type="InterPro" id="IPR008917">
    <property type="entry name" value="TF_DNA-bd_sf"/>
</dbReference>
<dbReference type="CDD" id="cd14719">
    <property type="entry name" value="bZIP_BACH"/>
    <property type="match status" value="1"/>
</dbReference>
<dbReference type="SUPFAM" id="SSF57959">
    <property type="entry name" value="Leucine zipper domain"/>
    <property type="match status" value="1"/>
</dbReference>
<keyword evidence="3" id="KW-0804">Transcription</keyword>
<sequence>MEACFLNSQSRMSYSEKKDAPFAYESSVYCKNLLLRLNTQREQGLLCDVTIVVEDQRFQAHRAVLAACSDYFLSHVVQPCNGDFIITLPEEVTVKGFGPLLQFAYTSRLLVNKDNLSDIKTCAKILEIHDIEETCFQFLTLKYLDNKPQVEPQDFPRKKCCKSFCPKASLQRQQDDGARPQINEVEELWREEFPANLKCATEIENLSTAPQSPKRPCETLCFGKENSPGFSSLCPKYRKFQKACKIGRIRSVSTCSSNLEAQSPMSVRSSESSENITLLKSQENSDDQLISISQTQPSEMERIEVNTHDSNLTYHNLTCVEEKTCAKLVFPPCFTSEPRNFNSVPFPCTYPPYRNVNYVDMPNNSNAELLPEKTNQEQDDNRVVEYSCPKVIPASDLCVNEERIVTTERSNVEREVAEHLAKGFWPDLYGNELASQPEMTTMPTKETTSESNVEKRPECPWIGMSITESTERTFTTLNSVTCPFISTFSNDEGTNMTDLSSGECIQSKQQVQCPYECTISLDGDSETDSEEDSVGSISAKELECEKLPVNSKKIISLSRYDFQSLVKTHNLTPEQLDCIHDIRRRSKNRIAAQRCRKRKLDCIQNLETEIRKLQNEKQHLLKERDQILSTLGETKQNLSGLCQQVCLEAALSRDQIQILAKYSSSECPLTFLMPEKDKMHLQCESVLQTCTEFGNGLPSQGPVCRSEDIVERKILQNMGPVRSLTSETALLVKSSCQSGIIDFCQQMTDKCTTDELQ</sequence>